<protein>
    <recommendedName>
        <fullName evidence="3">Core-binding (CB) domain-containing protein</fullName>
    </recommendedName>
</protein>
<sequence length="92" mass="10482">MSGDENNLSSKWVREFNSKSTVRDYRGSLKKFGELIGNLDGFDNDVDAERVNSDLKRYVRKIKGSLPSCTVCIYTCAVKQFIKKNQTMILPL</sequence>
<dbReference type="Proteomes" id="UP000070284">
    <property type="component" value="Unassembled WGS sequence"/>
</dbReference>
<reference evidence="1 2" key="1">
    <citation type="journal article" date="2016" name="Sci. Rep.">
        <title>Metabolic traits of an uncultured archaeal lineage -MSBL1- from brine pools of the Red Sea.</title>
        <authorList>
            <person name="Mwirichia R."/>
            <person name="Alam I."/>
            <person name="Rashid M."/>
            <person name="Vinu M."/>
            <person name="Ba-Alawi W."/>
            <person name="Anthony Kamau A."/>
            <person name="Kamanda Ngugi D."/>
            <person name="Goker M."/>
            <person name="Klenk H.P."/>
            <person name="Bajic V."/>
            <person name="Stingl U."/>
        </authorList>
    </citation>
    <scope>NUCLEOTIDE SEQUENCE [LARGE SCALE GENOMIC DNA]</scope>
    <source>
        <strain evidence="1">SCGC-AAA259E19</strain>
    </source>
</reference>
<gene>
    <name evidence="1" type="ORF">AKJ65_03960</name>
</gene>
<evidence type="ECO:0000313" key="1">
    <source>
        <dbReference type="EMBL" id="KXA94593.1"/>
    </source>
</evidence>
<name>A0A133UK65_9EURY</name>
<accession>A0A133UK65</accession>
<comment type="caution">
    <text evidence="1">The sequence shown here is derived from an EMBL/GenBank/DDBJ whole genome shotgun (WGS) entry which is preliminary data.</text>
</comment>
<dbReference type="EMBL" id="LHXO01000049">
    <property type="protein sequence ID" value="KXA94593.1"/>
    <property type="molecule type" value="Genomic_DNA"/>
</dbReference>
<dbReference type="AlphaFoldDB" id="A0A133UK65"/>
<proteinExistence type="predicted"/>
<evidence type="ECO:0000313" key="2">
    <source>
        <dbReference type="Proteomes" id="UP000070284"/>
    </source>
</evidence>
<evidence type="ECO:0008006" key="3">
    <source>
        <dbReference type="Google" id="ProtNLM"/>
    </source>
</evidence>
<keyword evidence="2" id="KW-1185">Reference proteome</keyword>
<organism evidence="1 2">
    <name type="scientific">candidate division MSBL1 archaeon SCGC-AAA259E19</name>
    <dbReference type="NCBI Taxonomy" id="1698264"/>
    <lineage>
        <taxon>Archaea</taxon>
        <taxon>Methanobacteriati</taxon>
        <taxon>Methanobacteriota</taxon>
        <taxon>candidate division MSBL1</taxon>
    </lineage>
</organism>